<protein>
    <submittedName>
        <fullName evidence="1">Uncharacterized protein</fullName>
    </submittedName>
</protein>
<reference evidence="1 2" key="1">
    <citation type="journal article" date="2019" name="Commun. Biol.">
        <title>The bagworm genome reveals a unique fibroin gene that provides high tensile strength.</title>
        <authorList>
            <person name="Kono N."/>
            <person name="Nakamura H."/>
            <person name="Ohtoshi R."/>
            <person name="Tomita M."/>
            <person name="Numata K."/>
            <person name="Arakawa K."/>
        </authorList>
    </citation>
    <scope>NUCLEOTIDE SEQUENCE [LARGE SCALE GENOMIC DNA]</scope>
</reference>
<evidence type="ECO:0000313" key="1">
    <source>
        <dbReference type="EMBL" id="GBP84456.1"/>
    </source>
</evidence>
<comment type="caution">
    <text evidence="1">The sequence shown here is derived from an EMBL/GenBank/DDBJ whole genome shotgun (WGS) entry which is preliminary data.</text>
</comment>
<gene>
    <name evidence="1" type="ORF">EVAR_62754_1</name>
</gene>
<dbReference type="AlphaFoldDB" id="A0A4C1Z782"/>
<organism evidence="1 2">
    <name type="scientific">Eumeta variegata</name>
    <name type="common">Bagworm moth</name>
    <name type="synonym">Eumeta japonica</name>
    <dbReference type="NCBI Taxonomy" id="151549"/>
    <lineage>
        <taxon>Eukaryota</taxon>
        <taxon>Metazoa</taxon>
        <taxon>Ecdysozoa</taxon>
        <taxon>Arthropoda</taxon>
        <taxon>Hexapoda</taxon>
        <taxon>Insecta</taxon>
        <taxon>Pterygota</taxon>
        <taxon>Neoptera</taxon>
        <taxon>Endopterygota</taxon>
        <taxon>Lepidoptera</taxon>
        <taxon>Glossata</taxon>
        <taxon>Ditrysia</taxon>
        <taxon>Tineoidea</taxon>
        <taxon>Psychidae</taxon>
        <taxon>Oiketicinae</taxon>
        <taxon>Eumeta</taxon>
    </lineage>
</organism>
<proteinExistence type="predicted"/>
<sequence length="78" mass="8426">MSKGHCFSTVVSLNGLRDRCSVVIGTQSRCIDPVRDEIALGVMEEHLKDDSTAGAVIIPLRSDLKTIDAPSDRPPYNG</sequence>
<dbReference type="Proteomes" id="UP000299102">
    <property type="component" value="Unassembled WGS sequence"/>
</dbReference>
<dbReference type="EMBL" id="BGZK01001679">
    <property type="protein sequence ID" value="GBP84456.1"/>
    <property type="molecule type" value="Genomic_DNA"/>
</dbReference>
<evidence type="ECO:0000313" key="2">
    <source>
        <dbReference type="Proteomes" id="UP000299102"/>
    </source>
</evidence>
<name>A0A4C1Z782_EUMVA</name>
<accession>A0A4C1Z782</accession>
<keyword evidence="2" id="KW-1185">Reference proteome</keyword>